<dbReference type="PANTHER" id="PTHR43367">
    <property type="match status" value="1"/>
</dbReference>
<dbReference type="InterPro" id="IPR036388">
    <property type="entry name" value="WH-like_DNA-bd_sf"/>
</dbReference>
<dbReference type="InterPro" id="IPR011006">
    <property type="entry name" value="CheY-like_superfamily"/>
</dbReference>
<feature type="domain" description="ANTAR" evidence="3">
    <location>
        <begin position="126"/>
        <end position="187"/>
    </location>
</feature>
<dbReference type="SMART" id="SM00448">
    <property type="entry name" value="REC"/>
    <property type="match status" value="1"/>
</dbReference>
<dbReference type="InterPro" id="IPR005561">
    <property type="entry name" value="ANTAR"/>
</dbReference>
<dbReference type="Pfam" id="PF03861">
    <property type="entry name" value="ANTAR"/>
    <property type="match status" value="1"/>
</dbReference>
<evidence type="ECO:0000256" key="1">
    <source>
        <dbReference type="PROSITE-ProRule" id="PRU00169"/>
    </source>
</evidence>
<organism evidence="4 5">
    <name type="scientific">Adhaeretor mobilis</name>
    <dbReference type="NCBI Taxonomy" id="1930276"/>
    <lineage>
        <taxon>Bacteria</taxon>
        <taxon>Pseudomonadati</taxon>
        <taxon>Planctomycetota</taxon>
        <taxon>Planctomycetia</taxon>
        <taxon>Pirellulales</taxon>
        <taxon>Lacipirellulaceae</taxon>
        <taxon>Adhaeretor</taxon>
    </lineage>
</organism>
<dbReference type="InterPro" id="IPR008327">
    <property type="entry name" value="Sig_transdc_resp-reg_antiterm"/>
</dbReference>
<dbReference type="Gene3D" id="3.40.50.2300">
    <property type="match status" value="1"/>
</dbReference>
<dbReference type="EMBL" id="CP036263">
    <property type="protein sequence ID" value="QDT01528.1"/>
    <property type="molecule type" value="Genomic_DNA"/>
</dbReference>
<dbReference type="PIRSF" id="PIRSF036382">
    <property type="entry name" value="RR_antiterm"/>
    <property type="match status" value="1"/>
</dbReference>
<dbReference type="Gene3D" id="1.10.10.10">
    <property type="entry name" value="Winged helix-like DNA-binding domain superfamily/Winged helix DNA-binding domain"/>
    <property type="match status" value="1"/>
</dbReference>
<keyword evidence="5" id="KW-1185">Reference proteome</keyword>
<name>A0A517N3G1_9BACT</name>
<gene>
    <name evidence="4" type="primary">pdtaR_2</name>
    <name evidence="4" type="ORF">HG15A2_48700</name>
</gene>
<dbReference type="Proteomes" id="UP000319852">
    <property type="component" value="Chromosome"/>
</dbReference>
<proteinExistence type="predicted"/>
<dbReference type="Pfam" id="PF00072">
    <property type="entry name" value="Response_reg"/>
    <property type="match status" value="1"/>
</dbReference>
<feature type="domain" description="Response regulatory" evidence="2">
    <location>
        <begin position="6"/>
        <end position="120"/>
    </location>
</feature>
<protein>
    <submittedName>
        <fullName evidence="4">Putative transcriptional regulatory protein pdtaR</fullName>
    </submittedName>
</protein>
<dbReference type="InterPro" id="IPR001789">
    <property type="entry name" value="Sig_transdc_resp-reg_receiver"/>
</dbReference>
<dbReference type="GO" id="GO:0003723">
    <property type="term" value="F:RNA binding"/>
    <property type="evidence" value="ECO:0007669"/>
    <property type="project" value="InterPro"/>
</dbReference>
<evidence type="ECO:0000313" key="5">
    <source>
        <dbReference type="Proteomes" id="UP000319852"/>
    </source>
</evidence>
<dbReference type="PANTHER" id="PTHR43367:SF1">
    <property type="entry name" value="TWO-COMPONENT RESPONSE REGULATOR-LIKE APRR6-RELATED"/>
    <property type="match status" value="1"/>
</dbReference>
<dbReference type="SUPFAM" id="SSF52172">
    <property type="entry name" value="CheY-like"/>
    <property type="match status" value="1"/>
</dbReference>
<dbReference type="PROSITE" id="PS50110">
    <property type="entry name" value="RESPONSE_REGULATORY"/>
    <property type="match status" value="1"/>
</dbReference>
<evidence type="ECO:0000259" key="3">
    <source>
        <dbReference type="PROSITE" id="PS50921"/>
    </source>
</evidence>
<dbReference type="KEGG" id="amob:HG15A2_48700"/>
<dbReference type="GO" id="GO:0000160">
    <property type="term" value="P:phosphorelay signal transduction system"/>
    <property type="evidence" value="ECO:0007669"/>
    <property type="project" value="InterPro"/>
</dbReference>
<comment type="caution">
    <text evidence="1">Lacks conserved residue(s) required for the propagation of feature annotation.</text>
</comment>
<evidence type="ECO:0000313" key="4">
    <source>
        <dbReference type="EMBL" id="QDT01528.1"/>
    </source>
</evidence>
<evidence type="ECO:0000259" key="2">
    <source>
        <dbReference type="PROSITE" id="PS50110"/>
    </source>
</evidence>
<sequence>MADAVKILVAHSDAEVRQTLVEAIEGLDYQVQGQVGTHAGLLEQCQRKRPELIMSGVDLPDGDALSALIEISKEEPIPAIVVTQSESLQDVERAIQDHVMAYLLEPIEPEHIQPTIYLVLRRFEQFEALHEEVQDLRQALADRKIIERAKGILMSQSKLDEGDAFRRLQKLASEKRRKLVDIANAIITAQEAMSD</sequence>
<accession>A0A517N3G1</accession>
<dbReference type="AlphaFoldDB" id="A0A517N3G1"/>
<reference evidence="4 5" key="1">
    <citation type="submission" date="2019-02" db="EMBL/GenBank/DDBJ databases">
        <title>Deep-cultivation of Planctomycetes and their phenomic and genomic characterization uncovers novel biology.</title>
        <authorList>
            <person name="Wiegand S."/>
            <person name="Jogler M."/>
            <person name="Boedeker C."/>
            <person name="Pinto D."/>
            <person name="Vollmers J."/>
            <person name="Rivas-Marin E."/>
            <person name="Kohn T."/>
            <person name="Peeters S.H."/>
            <person name="Heuer A."/>
            <person name="Rast P."/>
            <person name="Oberbeckmann S."/>
            <person name="Bunk B."/>
            <person name="Jeske O."/>
            <person name="Meyerdierks A."/>
            <person name="Storesund J.E."/>
            <person name="Kallscheuer N."/>
            <person name="Luecker S."/>
            <person name="Lage O.M."/>
            <person name="Pohl T."/>
            <person name="Merkel B.J."/>
            <person name="Hornburger P."/>
            <person name="Mueller R.-W."/>
            <person name="Bruemmer F."/>
            <person name="Labrenz M."/>
            <person name="Spormann A.M."/>
            <person name="Op den Camp H."/>
            <person name="Overmann J."/>
            <person name="Amann R."/>
            <person name="Jetten M.S.M."/>
            <person name="Mascher T."/>
            <person name="Medema M.H."/>
            <person name="Devos D.P."/>
            <person name="Kaster A.-K."/>
            <person name="Ovreas L."/>
            <person name="Rohde M."/>
            <person name="Galperin M.Y."/>
            <person name="Jogler C."/>
        </authorList>
    </citation>
    <scope>NUCLEOTIDE SEQUENCE [LARGE SCALE GENOMIC DNA]</scope>
    <source>
        <strain evidence="4 5">HG15A2</strain>
    </source>
</reference>
<dbReference type="PROSITE" id="PS50921">
    <property type="entry name" value="ANTAR"/>
    <property type="match status" value="1"/>
</dbReference>
<dbReference type="RefSeq" id="WP_218932195.1">
    <property type="nucleotide sequence ID" value="NZ_CP036263.1"/>
</dbReference>
<dbReference type="SMART" id="SM01012">
    <property type="entry name" value="ANTAR"/>
    <property type="match status" value="1"/>
</dbReference>